<keyword evidence="1" id="KW-0802">TPR repeat</keyword>
<feature type="repeat" description="TPR" evidence="1">
    <location>
        <begin position="85"/>
        <end position="118"/>
    </location>
</feature>
<keyword evidence="2" id="KW-0732">Signal</keyword>
<dbReference type="AlphaFoldDB" id="E0XQF0"/>
<feature type="signal peptide" evidence="2">
    <location>
        <begin position="1"/>
        <end position="18"/>
    </location>
</feature>
<evidence type="ECO:0000313" key="3">
    <source>
        <dbReference type="EMBL" id="ADI16641.1"/>
    </source>
</evidence>
<dbReference type="InterPro" id="IPR011990">
    <property type="entry name" value="TPR-like_helical_dom_sf"/>
</dbReference>
<dbReference type="SMART" id="SM00028">
    <property type="entry name" value="TPR"/>
    <property type="match status" value="2"/>
</dbReference>
<dbReference type="PROSITE" id="PS50005">
    <property type="entry name" value="TPR"/>
    <property type="match status" value="2"/>
</dbReference>
<feature type="chain" id="PRO_5003143118" evidence="2">
    <location>
        <begin position="19"/>
        <end position="230"/>
    </location>
</feature>
<dbReference type="Gene3D" id="1.25.40.10">
    <property type="entry name" value="Tetratricopeptide repeat domain"/>
    <property type="match status" value="1"/>
</dbReference>
<accession>E0XQF0</accession>
<organism evidence="3">
    <name type="scientific">uncultured delta proteobacterium HF0010_01J10</name>
    <dbReference type="NCBI Taxonomy" id="710820"/>
    <lineage>
        <taxon>Bacteria</taxon>
        <taxon>Deltaproteobacteria</taxon>
        <taxon>environmental samples</taxon>
    </lineage>
</organism>
<reference evidence="3" key="1">
    <citation type="journal article" date="2011" name="Environ. Microbiol.">
        <title>Time-series analyses of Monterey Bay coastal microbial picoplankton using a 'genome proxy' microarray.</title>
        <authorList>
            <person name="Rich V.I."/>
            <person name="Pham V.D."/>
            <person name="Eppley J."/>
            <person name="Shi Y."/>
            <person name="DeLong E.F."/>
        </authorList>
    </citation>
    <scope>NUCLEOTIDE SEQUENCE</scope>
</reference>
<proteinExistence type="predicted"/>
<evidence type="ECO:0000256" key="1">
    <source>
        <dbReference type="PROSITE-ProRule" id="PRU00339"/>
    </source>
</evidence>
<dbReference type="SUPFAM" id="SSF48452">
    <property type="entry name" value="TPR-like"/>
    <property type="match status" value="1"/>
</dbReference>
<dbReference type="Pfam" id="PF13181">
    <property type="entry name" value="TPR_8"/>
    <property type="match status" value="1"/>
</dbReference>
<dbReference type="EMBL" id="GU474842">
    <property type="protein sequence ID" value="ADI16641.1"/>
    <property type="molecule type" value="Genomic_DNA"/>
</dbReference>
<name>E0XQF0_9DELT</name>
<evidence type="ECO:0000256" key="2">
    <source>
        <dbReference type="SAM" id="SignalP"/>
    </source>
</evidence>
<protein>
    <submittedName>
        <fullName evidence="3">Uncharacterized protein</fullName>
    </submittedName>
</protein>
<feature type="repeat" description="TPR" evidence="1">
    <location>
        <begin position="119"/>
        <end position="152"/>
    </location>
</feature>
<sequence length="230" mass="25147">MPLLPLLLASLASQGAHAEPPNLPSYKDETVVAIWYEVDRQLTAACRWAGGAAAQGLAPLSCDPLAIGRAQALARAASERLGPDARLHYLIGLGHRYLNDMTSAKASFQRAIAIDETRAEVWMELGEVESNLRNWKEADRAFQQVTTLRPAGDAAYFGWLARAQVAAHRGDADGFEAQLRLALNHGFSFRLIEGQPAWRAFYANPDIRPVLDRLITVYGDPAVLESLSTP</sequence>
<dbReference type="InterPro" id="IPR019734">
    <property type="entry name" value="TPR_rpt"/>
</dbReference>